<dbReference type="SMART" id="SM00387">
    <property type="entry name" value="HATPase_c"/>
    <property type="match status" value="1"/>
</dbReference>
<dbReference type="NCBIfam" id="TIGR00229">
    <property type="entry name" value="sensory_box"/>
    <property type="match status" value="2"/>
</dbReference>
<sequence length="787" mass="87240">MAQKSYPGQFDTKALMSARPNMGAWFEGVFEHAAMGIVVTDLHGRIQTCNPAYLSLVGHDAQALEGMTAYDLIHPEDLPDFMAKAKPLLSGKLPFFEIETRYRRADGKVIWVHIRVSLLPDESGTPGHMLSLISDISERKQFLAELQGLRDRLERFIEDAPTPMAMFDHEMRYIRCSRRWLDDYDLNGEQIEGKRHYDLFPDLPDSWIKAHRRGLAGEIVKCREDWFLRPDQTVQWLRWEVHPWHEASGEIAGVIVFAEDVSDRKRAEQSLRESEARLRLAAEAAHFGTFDIDLATGQAHWSPEARGLLGLPPEASPQTIDEMERHIGPRAMLQIRSQLQSAFDPTGSGRLKQDLGLTLPNGNRRWLQVHGRVIFSKNGPQRHATRVRGMLMDVTETRQMQRRLENSKRLESIGRLSSGIAHDFNNLLTVILSNLELAQRRTSDPETQALLDTAIEASEMGATFNSRLLSLARTRRVQPGVLQVDRHLASIWPILSRAVGDTIDLKILHNRKIWTVRADTAELDSALLNLVVNARDAMPHGGQITIGAKNVTLDADAAEDLSGATPGEYVRIFVKDTGLGMPPEIVEQAQEPFFTTKSVGRGTGLGLTSAAAFAARENGCMQIESAPGRGTTVSVLLPRDHDDQQAGTNDGGEASGITYGDGEVILVVEDDDLVRETVLKRLEVLGYVVCEARDAVSACKMLDEGHHVDLVFSDVAMPGDMSGHDLADWVRAKHPAVGLLLTTGNVVGGTDPKDSSNGVQILPKPYSIARLGRKVHDALRRRLPSPV</sequence>
<evidence type="ECO:0000256" key="4">
    <source>
        <dbReference type="ARBA" id="ARBA00022679"/>
    </source>
</evidence>
<feature type="domain" description="Response regulatory" evidence="8">
    <location>
        <begin position="664"/>
        <end position="779"/>
    </location>
</feature>
<dbReference type="PROSITE" id="PS50113">
    <property type="entry name" value="PAC"/>
    <property type="match status" value="3"/>
</dbReference>
<dbReference type="InterPro" id="IPR004358">
    <property type="entry name" value="Sig_transdc_His_kin-like_C"/>
</dbReference>
<keyword evidence="3 6" id="KW-0597">Phosphoprotein</keyword>
<dbReference type="AlphaFoldDB" id="A0A844CRN7"/>
<evidence type="ECO:0000259" key="9">
    <source>
        <dbReference type="PROSITE" id="PS50112"/>
    </source>
</evidence>
<feature type="modified residue" description="4-aspartylphosphate" evidence="6">
    <location>
        <position position="714"/>
    </location>
</feature>
<comment type="caution">
    <text evidence="11">The sequence shown here is derived from an EMBL/GenBank/DDBJ whole genome shotgun (WGS) entry which is preliminary data.</text>
</comment>
<dbReference type="SMART" id="SM00388">
    <property type="entry name" value="HisKA"/>
    <property type="match status" value="1"/>
</dbReference>
<dbReference type="InterPro" id="IPR052162">
    <property type="entry name" value="Sensor_kinase/Photoreceptor"/>
</dbReference>
<dbReference type="Gene3D" id="3.30.565.10">
    <property type="entry name" value="Histidine kinase-like ATPase, C-terminal domain"/>
    <property type="match status" value="1"/>
</dbReference>
<dbReference type="SMART" id="SM00448">
    <property type="entry name" value="REC"/>
    <property type="match status" value="1"/>
</dbReference>
<dbReference type="Pfam" id="PF02518">
    <property type="entry name" value="HATPase_c"/>
    <property type="match status" value="1"/>
</dbReference>
<dbReference type="InterPro" id="IPR000700">
    <property type="entry name" value="PAS-assoc_C"/>
</dbReference>
<dbReference type="InterPro" id="IPR003661">
    <property type="entry name" value="HisK_dim/P_dom"/>
</dbReference>
<dbReference type="Proteomes" id="UP000564704">
    <property type="component" value="Unassembled WGS sequence"/>
</dbReference>
<dbReference type="InterPro" id="IPR005467">
    <property type="entry name" value="His_kinase_dom"/>
</dbReference>
<dbReference type="InterPro" id="IPR001789">
    <property type="entry name" value="Sig_transdc_resp-reg_receiver"/>
</dbReference>
<dbReference type="CDD" id="cd00082">
    <property type="entry name" value="HisKA"/>
    <property type="match status" value="1"/>
</dbReference>
<feature type="domain" description="PAC" evidence="10">
    <location>
        <begin position="221"/>
        <end position="273"/>
    </location>
</feature>
<dbReference type="RefSeq" id="WP_154151960.1">
    <property type="nucleotide sequence ID" value="NZ_SZWE01000001.1"/>
</dbReference>
<proteinExistence type="predicted"/>
<dbReference type="OrthoDB" id="9796100at2"/>
<evidence type="ECO:0000256" key="6">
    <source>
        <dbReference type="PROSITE-ProRule" id="PRU00169"/>
    </source>
</evidence>
<keyword evidence="5" id="KW-0418">Kinase</keyword>
<feature type="domain" description="PAC" evidence="10">
    <location>
        <begin position="96"/>
        <end position="148"/>
    </location>
</feature>
<evidence type="ECO:0000259" key="10">
    <source>
        <dbReference type="PROSITE" id="PS50113"/>
    </source>
</evidence>
<dbReference type="SMART" id="SM00091">
    <property type="entry name" value="PAS"/>
    <property type="match status" value="3"/>
</dbReference>
<dbReference type="SUPFAM" id="SSF47384">
    <property type="entry name" value="Homodimeric domain of signal transducing histidine kinase"/>
    <property type="match status" value="1"/>
</dbReference>
<protein>
    <recommendedName>
        <fullName evidence="2">histidine kinase</fullName>
        <ecNumber evidence="2">2.7.13.3</ecNumber>
    </recommendedName>
</protein>
<evidence type="ECO:0000259" key="8">
    <source>
        <dbReference type="PROSITE" id="PS50110"/>
    </source>
</evidence>
<keyword evidence="12" id="KW-1185">Reference proteome</keyword>
<evidence type="ECO:0000256" key="3">
    <source>
        <dbReference type="ARBA" id="ARBA00022553"/>
    </source>
</evidence>
<dbReference type="SMART" id="SM00086">
    <property type="entry name" value="PAC"/>
    <property type="match status" value="3"/>
</dbReference>
<comment type="catalytic activity">
    <reaction evidence="1">
        <text>ATP + protein L-histidine = ADP + protein N-phospho-L-histidine.</text>
        <dbReference type="EC" id="2.7.13.3"/>
    </reaction>
</comment>
<dbReference type="InterPro" id="IPR003594">
    <property type="entry name" value="HATPase_dom"/>
</dbReference>
<feature type="domain" description="PAS" evidence="9">
    <location>
        <begin position="29"/>
        <end position="92"/>
    </location>
</feature>
<organism evidence="11 12">
    <name type="scientific">Roseovarius bejariae</name>
    <dbReference type="NCBI Taxonomy" id="2576383"/>
    <lineage>
        <taxon>Bacteria</taxon>
        <taxon>Pseudomonadati</taxon>
        <taxon>Pseudomonadota</taxon>
        <taxon>Alphaproteobacteria</taxon>
        <taxon>Rhodobacterales</taxon>
        <taxon>Roseobacteraceae</taxon>
        <taxon>Roseovarius</taxon>
    </lineage>
</organism>
<dbReference type="EC" id="2.7.13.3" evidence="2"/>
<dbReference type="GO" id="GO:0000155">
    <property type="term" value="F:phosphorelay sensor kinase activity"/>
    <property type="evidence" value="ECO:0007669"/>
    <property type="project" value="InterPro"/>
</dbReference>
<dbReference type="Pfam" id="PF00072">
    <property type="entry name" value="Response_reg"/>
    <property type="match status" value="1"/>
</dbReference>
<evidence type="ECO:0000313" key="12">
    <source>
        <dbReference type="Proteomes" id="UP000564704"/>
    </source>
</evidence>
<dbReference type="SUPFAM" id="SSF52172">
    <property type="entry name" value="CheY-like"/>
    <property type="match status" value="1"/>
</dbReference>
<dbReference type="InterPro" id="IPR013655">
    <property type="entry name" value="PAS_fold_3"/>
</dbReference>
<evidence type="ECO:0000259" key="7">
    <source>
        <dbReference type="PROSITE" id="PS50109"/>
    </source>
</evidence>
<keyword evidence="4" id="KW-0808">Transferase</keyword>
<dbReference type="InterPro" id="IPR001610">
    <property type="entry name" value="PAC"/>
</dbReference>
<evidence type="ECO:0000256" key="5">
    <source>
        <dbReference type="ARBA" id="ARBA00022777"/>
    </source>
</evidence>
<dbReference type="Pfam" id="PF08447">
    <property type="entry name" value="PAS_3"/>
    <property type="match status" value="1"/>
</dbReference>
<dbReference type="Gene3D" id="3.30.450.20">
    <property type="entry name" value="PAS domain"/>
    <property type="match status" value="3"/>
</dbReference>
<dbReference type="PANTHER" id="PTHR43304:SF1">
    <property type="entry name" value="PAC DOMAIN-CONTAINING PROTEIN"/>
    <property type="match status" value="1"/>
</dbReference>
<dbReference type="Gene3D" id="1.10.287.130">
    <property type="match status" value="1"/>
</dbReference>
<dbReference type="InterPro" id="IPR036890">
    <property type="entry name" value="HATPase_C_sf"/>
</dbReference>
<name>A0A844CRN7_9RHOB</name>
<dbReference type="InterPro" id="IPR035965">
    <property type="entry name" value="PAS-like_dom_sf"/>
</dbReference>
<dbReference type="InterPro" id="IPR000014">
    <property type="entry name" value="PAS"/>
</dbReference>
<dbReference type="CDD" id="cd00130">
    <property type="entry name" value="PAS"/>
    <property type="match status" value="2"/>
</dbReference>
<dbReference type="PRINTS" id="PR00344">
    <property type="entry name" value="BCTRLSENSOR"/>
</dbReference>
<feature type="domain" description="Histidine kinase" evidence="7">
    <location>
        <begin position="419"/>
        <end position="641"/>
    </location>
</feature>
<dbReference type="EMBL" id="SZWE01000001">
    <property type="protein sequence ID" value="MRU16115.1"/>
    <property type="molecule type" value="Genomic_DNA"/>
</dbReference>
<evidence type="ECO:0000256" key="1">
    <source>
        <dbReference type="ARBA" id="ARBA00000085"/>
    </source>
</evidence>
<dbReference type="SUPFAM" id="SSF55785">
    <property type="entry name" value="PYP-like sensor domain (PAS domain)"/>
    <property type="match status" value="3"/>
</dbReference>
<evidence type="ECO:0000256" key="2">
    <source>
        <dbReference type="ARBA" id="ARBA00012438"/>
    </source>
</evidence>
<dbReference type="PROSITE" id="PS50110">
    <property type="entry name" value="RESPONSE_REGULATORY"/>
    <property type="match status" value="1"/>
</dbReference>
<accession>A0A844CRN7</accession>
<dbReference type="InterPro" id="IPR013656">
    <property type="entry name" value="PAS_4"/>
</dbReference>
<dbReference type="PROSITE" id="PS50109">
    <property type="entry name" value="HIS_KIN"/>
    <property type="match status" value="1"/>
</dbReference>
<dbReference type="SUPFAM" id="SSF55874">
    <property type="entry name" value="ATPase domain of HSP90 chaperone/DNA topoisomerase II/histidine kinase"/>
    <property type="match status" value="1"/>
</dbReference>
<dbReference type="Pfam" id="PF08448">
    <property type="entry name" value="PAS_4"/>
    <property type="match status" value="1"/>
</dbReference>
<dbReference type="Gene3D" id="3.40.50.2300">
    <property type="match status" value="1"/>
</dbReference>
<dbReference type="InterPro" id="IPR011006">
    <property type="entry name" value="CheY-like_superfamily"/>
</dbReference>
<dbReference type="PROSITE" id="PS50112">
    <property type="entry name" value="PAS"/>
    <property type="match status" value="1"/>
</dbReference>
<reference evidence="11 12" key="1">
    <citation type="submission" date="2019-05" db="EMBL/GenBank/DDBJ databases">
        <title>Roseovarius bejariae sp. nov., a moderately halophylic bacterium isolated from a saline soil in Rambla Salada (Murcia).</title>
        <authorList>
            <person name="Castro D.J."/>
            <person name="Gomez-Altuve A."/>
            <person name="Reina J.C."/>
            <person name="Rodriguez M."/>
            <person name="Sampedro I."/>
            <person name="Llamas I."/>
            <person name="Martinez-Checa F."/>
        </authorList>
    </citation>
    <scope>NUCLEOTIDE SEQUENCE [LARGE SCALE GENOMIC DNA]</scope>
    <source>
        <strain evidence="11 12">A21</strain>
    </source>
</reference>
<gene>
    <name evidence="11" type="ORF">FDP25_11805</name>
</gene>
<dbReference type="InterPro" id="IPR036097">
    <property type="entry name" value="HisK_dim/P_sf"/>
</dbReference>
<dbReference type="PANTHER" id="PTHR43304">
    <property type="entry name" value="PHYTOCHROME-LIKE PROTEIN CPH1"/>
    <property type="match status" value="1"/>
</dbReference>
<evidence type="ECO:0000313" key="11">
    <source>
        <dbReference type="EMBL" id="MRU16115.1"/>
    </source>
</evidence>
<dbReference type="Pfam" id="PF00512">
    <property type="entry name" value="HisKA"/>
    <property type="match status" value="1"/>
</dbReference>
<feature type="domain" description="PAC" evidence="10">
    <location>
        <begin position="351"/>
        <end position="406"/>
    </location>
</feature>